<protein>
    <submittedName>
        <fullName evidence="1">Uncharacterized protein</fullName>
    </submittedName>
</protein>
<organism evidence="1 2">
    <name type="scientific">Mycena pura</name>
    <dbReference type="NCBI Taxonomy" id="153505"/>
    <lineage>
        <taxon>Eukaryota</taxon>
        <taxon>Fungi</taxon>
        <taxon>Dikarya</taxon>
        <taxon>Basidiomycota</taxon>
        <taxon>Agaricomycotina</taxon>
        <taxon>Agaricomycetes</taxon>
        <taxon>Agaricomycetidae</taxon>
        <taxon>Agaricales</taxon>
        <taxon>Marasmiineae</taxon>
        <taxon>Mycenaceae</taxon>
        <taxon>Mycena</taxon>
    </lineage>
</organism>
<reference evidence="1" key="1">
    <citation type="submission" date="2023-03" db="EMBL/GenBank/DDBJ databases">
        <title>Massive genome expansion in bonnet fungi (Mycena s.s.) driven by repeated elements and novel gene families across ecological guilds.</title>
        <authorList>
            <consortium name="Lawrence Berkeley National Laboratory"/>
            <person name="Harder C.B."/>
            <person name="Miyauchi S."/>
            <person name="Viragh M."/>
            <person name="Kuo A."/>
            <person name="Thoen E."/>
            <person name="Andreopoulos B."/>
            <person name="Lu D."/>
            <person name="Skrede I."/>
            <person name="Drula E."/>
            <person name="Henrissat B."/>
            <person name="Morin E."/>
            <person name="Kohler A."/>
            <person name="Barry K."/>
            <person name="LaButti K."/>
            <person name="Morin E."/>
            <person name="Salamov A."/>
            <person name="Lipzen A."/>
            <person name="Mereny Z."/>
            <person name="Hegedus B."/>
            <person name="Baldrian P."/>
            <person name="Stursova M."/>
            <person name="Weitz H."/>
            <person name="Taylor A."/>
            <person name="Grigoriev I.V."/>
            <person name="Nagy L.G."/>
            <person name="Martin F."/>
            <person name="Kauserud H."/>
        </authorList>
    </citation>
    <scope>NUCLEOTIDE SEQUENCE</scope>
    <source>
        <strain evidence="1">9144</strain>
    </source>
</reference>
<gene>
    <name evidence="1" type="ORF">GGX14DRAFT_647454</name>
</gene>
<dbReference type="AlphaFoldDB" id="A0AAD6Y9L5"/>
<sequence>MPTCLPDMQIGGAVNQGSITRGSAPGPVYLTVIYTGKLGQIGPLRGPKAFGLFAATLSGPKVVTREAAPTVPVSPNRAHCLRLTSFWSEGPLVGLYRVHNRMYSVYNGHPSMLLATPSPKEAPAPESDDKHTNFNKPVFLNPSMIYMMFIPVFNPWHGPLLGAPDYKYNGLPIDCDDRGQFHLRKEVARVRHVTLRGTPASVSFPPLGIASMGFWYIGLTEQGKNWREKVVSAAKIHPSWFALLEKSTAQDWTIPRIGGLLDILSNMLDRNEDP</sequence>
<comment type="caution">
    <text evidence="1">The sequence shown here is derived from an EMBL/GenBank/DDBJ whole genome shotgun (WGS) entry which is preliminary data.</text>
</comment>
<dbReference type="Proteomes" id="UP001219525">
    <property type="component" value="Unassembled WGS sequence"/>
</dbReference>
<proteinExistence type="predicted"/>
<evidence type="ECO:0000313" key="1">
    <source>
        <dbReference type="EMBL" id="KAJ7204045.1"/>
    </source>
</evidence>
<name>A0AAD6Y9L5_9AGAR</name>
<dbReference type="EMBL" id="JARJCW010000048">
    <property type="protein sequence ID" value="KAJ7204045.1"/>
    <property type="molecule type" value="Genomic_DNA"/>
</dbReference>
<keyword evidence="2" id="KW-1185">Reference proteome</keyword>
<accession>A0AAD6Y9L5</accession>
<evidence type="ECO:0000313" key="2">
    <source>
        <dbReference type="Proteomes" id="UP001219525"/>
    </source>
</evidence>